<protein>
    <submittedName>
        <fullName evidence="1">Uncharacterized protein</fullName>
    </submittedName>
</protein>
<organism evidence="1 2">
    <name type="scientific">Streptomyces rapamycinicus (strain ATCC 29253 / DSM 41530 / NRRL 5491 / AYB-994)</name>
    <name type="common">Streptomyces hygroscopicus (strain ATCC 29253)</name>
    <dbReference type="NCBI Taxonomy" id="1343740"/>
    <lineage>
        <taxon>Bacteria</taxon>
        <taxon>Bacillati</taxon>
        <taxon>Actinomycetota</taxon>
        <taxon>Actinomycetes</taxon>
        <taxon>Kitasatosporales</taxon>
        <taxon>Streptomycetaceae</taxon>
        <taxon>Streptomyces</taxon>
        <taxon>Streptomyces violaceusniger group</taxon>
    </lineage>
</organism>
<dbReference type="Proteomes" id="UP000281594">
    <property type="component" value="Unassembled WGS sequence"/>
</dbReference>
<evidence type="ECO:0000313" key="1">
    <source>
        <dbReference type="EMBL" id="RLV77538.1"/>
    </source>
</evidence>
<proteinExistence type="predicted"/>
<dbReference type="SUPFAM" id="SSF52540">
    <property type="entry name" value="P-loop containing nucleoside triphosphate hydrolases"/>
    <property type="match status" value="1"/>
</dbReference>
<dbReference type="KEGG" id="src:M271_39395"/>
<dbReference type="InterPro" id="IPR027417">
    <property type="entry name" value="P-loop_NTPase"/>
</dbReference>
<dbReference type="AlphaFoldDB" id="A0A0A0NQF8"/>
<evidence type="ECO:0000313" key="2">
    <source>
        <dbReference type="Proteomes" id="UP000281594"/>
    </source>
</evidence>
<comment type="caution">
    <text evidence="1">The sequence shown here is derived from an EMBL/GenBank/DDBJ whole genome shotgun (WGS) entry which is preliminary data.</text>
</comment>
<dbReference type="eggNOG" id="ENOG502ZMWA">
    <property type="taxonomic scope" value="Bacteria"/>
</dbReference>
<accession>A0A0A0NQF8</accession>
<name>A0A0A0NQF8_STRRN</name>
<gene>
    <name evidence="1" type="ORF">D3C57_104175</name>
</gene>
<dbReference type="STRING" id="1343740.M271_39395"/>
<sequence length="662" mass="74480">MSDSAESRIHDPRGPVHSGLGDQINLIFEAFGKDRQGRGPRRLAEDQLLWLWQRFVHPSGFGEARHMLAETSTVLLDGAPGSGRTSAARVLLHELRRDVGPFHELLPGEEGESLLDLDLVGDEERLLLDLAAADESRWTEVLEELPSFRKTVLDHRAHLVVVLPLRRTDRLPVELDRHRVEIFRPRGMEVLLRHLRQDGLPQADRIRSVPAVSDFLDTPRPMREIAEFASLIVRAQAAARAQDSFIDWCEIARAALADRGPQVAKQVATMTGGPQRALLLTTAMLHGAHADAVHSATTLLLHAVDHPKDDRPLLEHADLAMRLEEVSAGLTQHGAVRFKELEYDSAVRTHFWDHRPDLREHLGTWVGRAVELTDPVLSPDDRHHVVRRLSDQYMRTGRCEELASLAEQWTAVPTTARRLRAAAQALEGGLLDERHGPSFRDKIYDWSRSDRLGEPFAQVLVEVCAEVIAVQHPDQALVRLHHLARRERRTTRARDALCRLMQEDHRLRRRILHRLVNRPTSWPADIDLFLQTSDPAALTHLGGRARSLLGETVVRDQLIAGWDMVFDRLPLSAWDKHVRHWLHTACSDEHHTDPLLDILVSGAAGRGEVFGALYSTARRAELTAPGGRKHGSALTDLLLRKISTAQGVRQQPPRHTSEETTS</sequence>
<dbReference type="EMBL" id="QYCY01000001">
    <property type="protein sequence ID" value="RLV77538.1"/>
    <property type="molecule type" value="Genomic_DNA"/>
</dbReference>
<dbReference type="RefSeq" id="WP_020872748.1">
    <property type="nucleotide sequence ID" value="NZ_QYCY01000001.1"/>
</dbReference>
<reference evidence="1 2" key="1">
    <citation type="journal article" date="2018" name="J. Biol. Chem.">
        <title>Discovery of the actinoplanic acid pathway in Streptomyces rapamycinicus reveals a genetically conserved synergism with rapamycin.</title>
        <authorList>
            <person name="Mrak P."/>
            <person name="Krastel P."/>
            <person name="Pivk Lukancic P."/>
            <person name="Tao J."/>
            <person name="Pistorius D."/>
            <person name="Moore C.M."/>
        </authorList>
    </citation>
    <scope>NUCLEOTIDE SEQUENCE [LARGE SCALE GENOMIC DNA]</scope>
    <source>
        <strain evidence="1 2">NRRL 5491</strain>
    </source>
</reference>
<dbReference type="HOGENOM" id="CLU_027198_0_0_11"/>